<sequence>MNQNEMKQIISDAAAKAGINEYELYFEEAQGTDVTIFEREVKEFSSEEVAGVCFRCLTGNNIGYASTELFTEDELAALPARALENAKLIESGDAQPFYKAGDTYRPVVLQSRSPLASSSDYIHTAMEAQEAAYAADDRITTGTETSCGGVRKKIWLFNSNGLDFSADYGYDVLVSGPVARDGEESTDGMTFAYGKLSELDAKNIAKTAVSRAVSKLHAKQQTSGQMPVVFSGEQMCTILSAFLSVFSADAAQKGLSLLSGKENETIASPCVTLIDDPFYKDSPVQMSFDAEGVATFTKPVIENGVLKTLLHNRKTAQKAGVASTANGAKHSYADAVSISPYCFYLQPGDASFDTLIDGIESGVYITALKGLHAGANAITGDFSIDSEGFTIENGKLGGAVRSFTVAGNFFDLLKNIRGFDNAFYLDYPSGVTVLGSADALVDGLTIAGK</sequence>
<dbReference type="RefSeq" id="WP_204443576.1">
    <property type="nucleotide sequence ID" value="NZ_JACJKY010000001.1"/>
</dbReference>
<organism evidence="5 6">
    <name type="scientific">Merdimmobilis hominis</name>
    <dbReference type="NCBI Taxonomy" id="2897707"/>
    <lineage>
        <taxon>Bacteria</taxon>
        <taxon>Bacillati</taxon>
        <taxon>Bacillota</taxon>
        <taxon>Clostridia</taxon>
        <taxon>Eubacteriales</taxon>
        <taxon>Oscillospiraceae</taxon>
        <taxon>Merdimmobilis</taxon>
    </lineage>
</organism>
<feature type="domain" description="Metalloprotease TldD/E central" evidence="4">
    <location>
        <begin position="123"/>
        <end position="216"/>
    </location>
</feature>
<evidence type="ECO:0000256" key="1">
    <source>
        <dbReference type="ARBA" id="ARBA00005836"/>
    </source>
</evidence>
<dbReference type="PANTHER" id="PTHR43421">
    <property type="entry name" value="METALLOPROTEASE PMBA"/>
    <property type="match status" value="1"/>
</dbReference>
<reference evidence="5" key="1">
    <citation type="submission" date="2020-08" db="EMBL/GenBank/DDBJ databases">
        <authorList>
            <person name="Cejkova D."/>
            <person name="Kubasova T."/>
            <person name="Jahodarova E."/>
            <person name="Rychlik I."/>
        </authorList>
    </citation>
    <scope>NUCLEOTIDE SEQUENCE</scope>
    <source>
        <strain evidence="5">An559</strain>
    </source>
</reference>
<dbReference type="EMBL" id="JACJKY010000001">
    <property type="protein sequence ID" value="MBM6919639.1"/>
    <property type="molecule type" value="Genomic_DNA"/>
</dbReference>
<evidence type="ECO:0000259" key="4">
    <source>
        <dbReference type="Pfam" id="PF19290"/>
    </source>
</evidence>
<evidence type="ECO:0000259" key="2">
    <source>
        <dbReference type="Pfam" id="PF01523"/>
    </source>
</evidence>
<dbReference type="InterPro" id="IPR002510">
    <property type="entry name" value="Metalloprtase-TldD/E_N"/>
</dbReference>
<dbReference type="Gene3D" id="3.30.2290.10">
    <property type="entry name" value="PmbA/TldD superfamily"/>
    <property type="match status" value="1"/>
</dbReference>
<dbReference type="InterPro" id="IPR047657">
    <property type="entry name" value="PmbA"/>
</dbReference>
<dbReference type="AlphaFoldDB" id="A0A938X6N5"/>
<name>A0A938X6N5_9FIRM</name>
<proteinExistence type="inferred from homology"/>
<evidence type="ECO:0000313" key="5">
    <source>
        <dbReference type="EMBL" id="MBM6919639.1"/>
    </source>
</evidence>
<dbReference type="PANTHER" id="PTHR43421:SF1">
    <property type="entry name" value="METALLOPROTEASE PMBA"/>
    <property type="match status" value="1"/>
</dbReference>
<feature type="domain" description="Metalloprotease TldD/E C-terminal" evidence="3">
    <location>
        <begin position="223"/>
        <end position="448"/>
    </location>
</feature>
<dbReference type="GO" id="GO:0008237">
    <property type="term" value="F:metallopeptidase activity"/>
    <property type="evidence" value="ECO:0007669"/>
    <property type="project" value="InterPro"/>
</dbReference>
<dbReference type="InterPro" id="IPR045569">
    <property type="entry name" value="Metalloprtase-TldD/E_C"/>
</dbReference>
<protein>
    <submittedName>
        <fullName evidence="5">TldD/PmbA family protein</fullName>
    </submittedName>
</protein>
<gene>
    <name evidence="5" type="ORF">H6A12_00450</name>
</gene>
<dbReference type="Pfam" id="PF19289">
    <property type="entry name" value="PmbA_TldD_3rd"/>
    <property type="match status" value="1"/>
</dbReference>
<dbReference type="Pfam" id="PF19290">
    <property type="entry name" value="PmbA_TldD_2nd"/>
    <property type="match status" value="1"/>
</dbReference>
<keyword evidence="6" id="KW-1185">Reference proteome</keyword>
<dbReference type="GO" id="GO:0005829">
    <property type="term" value="C:cytosol"/>
    <property type="evidence" value="ECO:0007669"/>
    <property type="project" value="TreeGrafter"/>
</dbReference>
<accession>A0A938X6N5</accession>
<dbReference type="Pfam" id="PF01523">
    <property type="entry name" value="PmbA_TldD_1st"/>
    <property type="match status" value="1"/>
</dbReference>
<dbReference type="GO" id="GO:0006508">
    <property type="term" value="P:proteolysis"/>
    <property type="evidence" value="ECO:0007669"/>
    <property type="project" value="InterPro"/>
</dbReference>
<evidence type="ECO:0000259" key="3">
    <source>
        <dbReference type="Pfam" id="PF19289"/>
    </source>
</evidence>
<dbReference type="Proteomes" id="UP000774750">
    <property type="component" value="Unassembled WGS sequence"/>
</dbReference>
<reference evidence="5" key="2">
    <citation type="journal article" date="2021" name="Sci. Rep.">
        <title>The distribution of antibiotic resistance genes in chicken gut microbiota commensals.</title>
        <authorList>
            <person name="Juricova H."/>
            <person name="Matiasovicova J."/>
            <person name="Kubasova T."/>
            <person name="Cejkova D."/>
            <person name="Rychlik I."/>
        </authorList>
    </citation>
    <scope>NUCLEOTIDE SEQUENCE</scope>
    <source>
        <strain evidence="5">An559</strain>
    </source>
</reference>
<dbReference type="InterPro" id="IPR036059">
    <property type="entry name" value="TldD/PmbA_sf"/>
</dbReference>
<dbReference type="SUPFAM" id="SSF111283">
    <property type="entry name" value="Putative modulator of DNA gyrase, PmbA/TldD"/>
    <property type="match status" value="1"/>
</dbReference>
<evidence type="ECO:0000313" key="6">
    <source>
        <dbReference type="Proteomes" id="UP000774750"/>
    </source>
</evidence>
<dbReference type="InterPro" id="IPR045570">
    <property type="entry name" value="Metalloprtase-TldD/E_cen_dom"/>
</dbReference>
<comment type="caution">
    <text evidence="5">The sequence shown here is derived from an EMBL/GenBank/DDBJ whole genome shotgun (WGS) entry which is preliminary data.</text>
</comment>
<feature type="domain" description="Metalloprotease TldD/E N-terminal" evidence="2">
    <location>
        <begin position="22"/>
        <end position="86"/>
    </location>
</feature>
<dbReference type="InterPro" id="IPR035068">
    <property type="entry name" value="TldD/PmbA_N"/>
</dbReference>
<comment type="similarity">
    <text evidence="1">Belongs to the peptidase U62 family.</text>
</comment>